<dbReference type="EMBL" id="JBBPBK010000004">
    <property type="protein sequence ID" value="KAK9286440.1"/>
    <property type="molecule type" value="Genomic_DNA"/>
</dbReference>
<feature type="compositionally biased region" description="Basic and acidic residues" evidence="1">
    <location>
        <begin position="1"/>
        <end position="14"/>
    </location>
</feature>
<evidence type="ECO:0000313" key="3">
    <source>
        <dbReference type="Proteomes" id="UP001415857"/>
    </source>
</evidence>
<organism evidence="2 3">
    <name type="scientific">Liquidambar formosana</name>
    <name type="common">Formosan gum</name>
    <dbReference type="NCBI Taxonomy" id="63359"/>
    <lineage>
        <taxon>Eukaryota</taxon>
        <taxon>Viridiplantae</taxon>
        <taxon>Streptophyta</taxon>
        <taxon>Embryophyta</taxon>
        <taxon>Tracheophyta</taxon>
        <taxon>Spermatophyta</taxon>
        <taxon>Magnoliopsida</taxon>
        <taxon>eudicotyledons</taxon>
        <taxon>Gunneridae</taxon>
        <taxon>Pentapetalae</taxon>
        <taxon>Saxifragales</taxon>
        <taxon>Altingiaceae</taxon>
        <taxon>Liquidambar</taxon>
    </lineage>
</organism>
<comment type="caution">
    <text evidence="2">The sequence shown here is derived from an EMBL/GenBank/DDBJ whole genome shotgun (WGS) entry which is preliminary data.</text>
</comment>
<reference evidence="2 3" key="1">
    <citation type="journal article" date="2024" name="Plant J.">
        <title>Genome sequences and population genomics reveal climatic adaptation and genomic divergence between two closely related sweetgum species.</title>
        <authorList>
            <person name="Xu W.Q."/>
            <person name="Ren C.Q."/>
            <person name="Zhang X.Y."/>
            <person name="Comes H.P."/>
            <person name="Liu X.H."/>
            <person name="Li Y.G."/>
            <person name="Kettle C.J."/>
            <person name="Jalonen R."/>
            <person name="Gaisberger H."/>
            <person name="Ma Y.Z."/>
            <person name="Qiu Y.X."/>
        </authorList>
    </citation>
    <scope>NUCLEOTIDE SEQUENCE [LARGE SCALE GENOMIC DNA]</scope>
    <source>
        <strain evidence="2">Hangzhou</strain>
    </source>
</reference>
<accession>A0AAP0RWK4</accession>
<gene>
    <name evidence="2" type="ORF">L1049_014837</name>
</gene>
<name>A0AAP0RWK4_LIQFO</name>
<sequence length="96" mass="10686">MALELRTKASEERSTPSGRTPKQKRLLWRSEIGFCHDFEFEVEPAVAVAVTAAALLAETLSISMWFFLSSLESEESQFTPLSSIQGLPVMRIPISV</sequence>
<evidence type="ECO:0000256" key="1">
    <source>
        <dbReference type="SAM" id="MobiDB-lite"/>
    </source>
</evidence>
<keyword evidence="3" id="KW-1185">Reference proteome</keyword>
<evidence type="ECO:0000313" key="2">
    <source>
        <dbReference type="EMBL" id="KAK9286440.1"/>
    </source>
</evidence>
<dbReference type="AlphaFoldDB" id="A0AAP0RWK4"/>
<protein>
    <submittedName>
        <fullName evidence="2">Uncharacterized protein</fullName>
    </submittedName>
</protein>
<proteinExistence type="predicted"/>
<dbReference type="Proteomes" id="UP001415857">
    <property type="component" value="Unassembled WGS sequence"/>
</dbReference>
<feature type="region of interest" description="Disordered" evidence="1">
    <location>
        <begin position="1"/>
        <end position="22"/>
    </location>
</feature>